<dbReference type="InterPro" id="IPR018727">
    <property type="entry name" value="DUF2267"/>
</dbReference>
<organism evidence="1 2">
    <name type="scientific">candidate division CPR2 bacterium GW2011_GWC2_39_10</name>
    <dbReference type="NCBI Taxonomy" id="1618345"/>
    <lineage>
        <taxon>Bacteria</taxon>
        <taxon>Bacteria division CPR2</taxon>
    </lineage>
</organism>
<dbReference type="AlphaFoldDB" id="A0A0G0LVX3"/>
<dbReference type="InterPro" id="IPR038282">
    <property type="entry name" value="DUF2267_sf"/>
</dbReference>
<evidence type="ECO:0000313" key="2">
    <source>
        <dbReference type="Proteomes" id="UP000034207"/>
    </source>
</evidence>
<proteinExistence type="predicted"/>
<dbReference type="STRING" id="1618345.UT18_C0003G0041"/>
<dbReference type="Proteomes" id="UP000034207">
    <property type="component" value="Unassembled WGS sequence"/>
</dbReference>
<dbReference type="EMBL" id="LBVV01000003">
    <property type="protein sequence ID" value="KKQ95182.1"/>
    <property type="molecule type" value="Genomic_DNA"/>
</dbReference>
<comment type="caution">
    <text evidence="1">The sequence shown here is derived from an EMBL/GenBank/DDBJ whole genome shotgun (WGS) entry which is preliminary data.</text>
</comment>
<evidence type="ECO:0008006" key="3">
    <source>
        <dbReference type="Google" id="ProtNLM"/>
    </source>
</evidence>
<dbReference type="Pfam" id="PF10025">
    <property type="entry name" value="DUF2267"/>
    <property type="match status" value="1"/>
</dbReference>
<name>A0A0G0LVX3_UNCC2</name>
<reference evidence="1 2" key="1">
    <citation type="journal article" date="2015" name="Nature">
        <title>rRNA introns, odd ribosomes, and small enigmatic genomes across a large radiation of phyla.</title>
        <authorList>
            <person name="Brown C.T."/>
            <person name="Hug L.A."/>
            <person name="Thomas B.C."/>
            <person name="Sharon I."/>
            <person name="Castelle C.J."/>
            <person name="Singh A."/>
            <person name="Wilkins M.J."/>
            <person name="Williams K.H."/>
            <person name="Banfield J.F."/>
        </authorList>
    </citation>
    <scope>NUCLEOTIDE SEQUENCE [LARGE SCALE GENOMIC DNA]</scope>
</reference>
<sequence>MDLSYSTLNKSLQKTQKVLMAIADELNWRLEHEKSYAALKVVLHALRDRLPINEAVQLGAQFPIVIRGVYYEGWNPAKVPIKMKKQDFIDRVHNEYDFGEVQAETIVRVVLQALSEHISEGEMEDIELSLPKSLRELFP</sequence>
<dbReference type="Gene3D" id="1.10.490.110">
    <property type="entry name" value="Uncharacterized conserved protein DUF2267"/>
    <property type="match status" value="1"/>
</dbReference>
<gene>
    <name evidence="1" type="ORF">UT18_C0003G0041</name>
</gene>
<protein>
    <recommendedName>
        <fullName evidence="3">DUF2267 domain-containing protein</fullName>
    </recommendedName>
</protein>
<evidence type="ECO:0000313" key="1">
    <source>
        <dbReference type="EMBL" id="KKQ95182.1"/>
    </source>
</evidence>
<accession>A0A0G0LVX3</accession>